<organism evidence="1 2">
    <name type="scientific">Selenomonas timonae</name>
    <dbReference type="NCBI Taxonomy" id="2754044"/>
    <lineage>
        <taxon>Bacteria</taxon>
        <taxon>Bacillati</taxon>
        <taxon>Bacillota</taxon>
        <taxon>Negativicutes</taxon>
        <taxon>Selenomonadales</taxon>
        <taxon>Selenomonadaceae</taxon>
        <taxon>Selenomonas</taxon>
    </lineage>
</organism>
<name>A0A7G7VL35_9FIRM</name>
<dbReference type="Proteomes" id="UP000515480">
    <property type="component" value="Chromosome"/>
</dbReference>
<keyword evidence="2" id="KW-1185">Reference proteome</keyword>
<accession>A0A7G7VL35</accession>
<dbReference type="RefSeq" id="WP_185980760.1">
    <property type="nucleotide sequence ID" value="NZ_CP060204.1"/>
</dbReference>
<dbReference type="AlphaFoldDB" id="A0A7G7VL35"/>
<reference evidence="1 2" key="1">
    <citation type="submission" date="2020-07" db="EMBL/GenBank/DDBJ databases">
        <title>Complete genome and description of Selenomonas timonensis sp. nov., a new bacterium isolated from a gingivitis subject.</title>
        <authorList>
            <person name="Antezack A."/>
        </authorList>
    </citation>
    <scope>NUCLEOTIDE SEQUENCE [LARGE SCALE GENOMIC DNA]</scope>
    <source>
        <strain evidence="1 2">Marseille-Q3039</strain>
    </source>
</reference>
<proteinExistence type="predicted"/>
<gene>
    <name evidence="1" type="ORF">H1B31_02400</name>
</gene>
<dbReference type="KEGG" id="stim:H1B31_02400"/>
<protein>
    <submittedName>
        <fullName evidence="1">Uncharacterized protein</fullName>
    </submittedName>
</protein>
<sequence length="52" mass="6124">MHVICKIDRTIYSVVTPCITTDAVIITDAQIDHIKDHHPQDYEEMLRIFPMR</sequence>
<dbReference type="EMBL" id="CP060204">
    <property type="protein sequence ID" value="QNH54828.1"/>
    <property type="molecule type" value="Genomic_DNA"/>
</dbReference>
<evidence type="ECO:0000313" key="1">
    <source>
        <dbReference type="EMBL" id="QNH54828.1"/>
    </source>
</evidence>
<evidence type="ECO:0000313" key="2">
    <source>
        <dbReference type="Proteomes" id="UP000515480"/>
    </source>
</evidence>